<evidence type="ECO:0000259" key="1">
    <source>
        <dbReference type="PROSITE" id="PS51186"/>
    </source>
</evidence>
<gene>
    <name evidence="2" type="ORF">ACFOW7_04135</name>
</gene>
<organism evidence="2 3">
    <name type="scientific">Chitinimonas lacunae</name>
    <dbReference type="NCBI Taxonomy" id="1963018"/>
    <lineage>
        <taxon>Bacteria</taxon>
        <taxon>Pseudomonadati</taxon>
        <taxon>Pseudomonadota</taxon>
        <taxon>Betaproteobacteria</taxon>
        <taxon>Neisseriales</taxon>
        <taxon>Chitinibacteraceae</taxon>
        <taxon>Chitinimonas</taxon>
    </lineage>
</organism>
<evidence type="ECO:0000313" key="3">
    <source>
        <dbReference type="Proteomes" id="UP001595791"/>
    </source>
</evidence>
<dbReference type="PROSITE" id="PS51186">
    <property type="entry name" value="GNAT"/>
    <property type="match status" value="1"/>
</dbReference>
<proteinExistence type="predicted"/>
<dbReference type="Proteomes" id="UP001595791">
    <property type="component" value="Unassembled WGS sequence"/>
</dbReference>
<dbReference type="Gene3D" id="3.40.630.30">
    <property type="match status" value="1"/>
</dbReference>
<reference evidence="3" key="1">
    <citation type="journal article" date="2019" name="Int. J. Syst. Evol. Microbiol.">
        <title>The Global Catalogue of Microorganisms (GCM) 10K type strain sequencing project: providing services to taxonomists for standard genome sequencing and annotation.</title>
        <authorList>
            <consortium name="The Broad Institute Genomics Platform"/>
            <consortium name="The Broad Institute Genome Sequencing Center for Infectious Disease"/>
            <person name="Wu L."/>
            <person name="Ma J."/>
        </authorList>
    </citation>
    <scope>NUCLEOTIDE SEQUENCE [LARGE SCALE GENOMIC DNA]</scope>
    <source>
        <strain evidence="3">LMG 29894</strain>
    </source>
</reference>
<name>A0ABV8MLK9_9NEIS</name>
<dbReference type="CDD" id="cd04301">
    <property type="entry name" value="NAT_SF"/>
    <property type="match status" value="1"/>
</dbReference>
<sequence length="203" mass="22478">MSSIPLLNQLRAEHRPAILAHLLRLEMEDRTQRFGQPVATEIVERYVEQLDFSRDAHFGILHRDQDGSTQLIGHTHLGIDARGLCGEIGVSVERPFQRRGLATRMLTRAIVHARNVGVREIVMYFLPYNTSLMELARSLGMSLSLGSGEGMARLANLSASPVSMASEWLDLCNEVGERTVGELAQVAGSTSEQMRRLLAGQLT</sequence>
<dbReference type="EMBL" id="JBHSBU010000001">
    <property type="protein sequence ID" value="MFC4158547.1"/>
    <property type="molecule type" value="Genomic_DNA"/>
</dbReference>
<keyword evidence="3" id="KW-1185">Reference proteome</keyword>
<accession>A0ABV8MLK9</accession>
<dbReference type="GO" id="GO:0016746">
    <property type="term" value="F:acyltransferase activity"/>
    <property type="evidence" value="ECO:0007669"/>
    <property type="project" value="UniProtKB-KW"/>
</dbReference>
<dbReference type="Pfam" id="PF00583">
    <property type="entry name" value="Acetyltransf_1"/>
    <property type="match status" value="1"/>
</dbReference>
<feature type="domain" description="N-acetyltransferase" evidence="1">
    <location>
        <begin position="12"/>
        <end position="156"/>
    </location>
</feature>
<keyword evidence="2" id="KW-0808">Transferase</keyword>
<dbReference type="InterPro" id="IPR016181">
    <property type="entry name" value="Acyl_CoA_acyltransferase"/>
</dbReference>
<dbReference type="RefSeq" id="WP_378161336.1">
    <property type="nucleotide sequence ID" value="NZ_JBHSBU010000001.1"/>
</dbReference>
<protein>
    <submittedName>
        <fullName evidence="2">GNAT family N-acetyltransferase</fullName>
        <ecNumber evidence="2">2.3.-.-</ecNumber>
    </submittedName>
</protein>
<comment type="caution">
    <text evidence="2">The sequence shown here is derived from an EMBL/GenBank/DDBJ whole genome shotgun (WGS) entry which is preliminary data.</text>
</comment>
<keyword evidence="2" id="KW-0012">Acyltransferase</keyword>
<dbReference type="InterPro" id="IPR000182">
    <property type="entry name" value="GNAT_dom"/>
</dbReference>
<dbReference type="EC" id="2.3.-.-" evidence="2"/>
<dbReference type="SUPFAM" id="SSF55729">
    <property type="entry name" value="Acyl-CoA N-acyltransferases (Nat)"/>
    <property type="match status" value="1"/>
</dbReference>
<evidence type="ECO:0000313" key="2">
    <source>
        <dbReference type="EMBL" id="MFC4158547.1"/>
    </source>
</evidence>